<gene>
    <name evidence="4" type="ORF">G3I74_04710</name>
</gene>
<proteinExistence type="predicted"/>
<evidence type="ECO:0000313" key="5">
    <source>
        <dbReference type="Proteomes" id="UP000484885"/>
    </source>
</evidence>
<dbReference type="NCBIfam" id="TIGR01451">
    <property type="entry name" value="B_ant_repeat"/>
    <property type="match status" value="5"/>
</dbReference>
<accession>A0A845V184</accession>
<reference evidence="4 5" key="1">
    <citation type="submission" date="2020-02" db="EMBL/GenBank/DDBJ databases">
        <authorList>
            <person name="Zhang X.-Y."/>
        </authorList>
    </citation>
    <scope>NUCLEOTIDE SEQUENCE [LARGE SCALE GENOMIC DNA]</scope>
    <source>
        <strain evidence="4 5">C33</strain>
    </source>
</reference>
<dbReference type="Pfam" id="PF24346">
    <property type="entry name" value="DUF7507"/>
    <property type="match status" value="5"/>
</dbReference>
<dbReference type="EMBL" id="JAAGSC010000036">
    <property type="protein sequence ID" value="NDY95026.1"/>
    <property type="molecule type" value="Genomic_DNA"/>
</dbReference>
<dbReference type="Proteomes" id="UP000484885">
    <property type="component" value="Unassembled WGS sequence"/>
</dbReference>
<feature type="domain" description="DUF7507" evidence="3">
    <location>
        <begin position="319"/>
        <end position="420"/>
    </location>
</feature>
<dbReference type="RefSeq" id="WP_164210439.1">
    <property type="nucleotide sequence ID" value="NZ_JAAGSC010000036.1"/>
</dbReference>
<dbReference type="PANTHER" id="PTHR34819:SF3">
    <property type="entry name" value="CELL SURFACE PROTEIN"/>
    <property type="match status" value="1"/>
</dbReference>
<feature type="compositionally biased region" description="Polar residues" evidence="1">
    <location>
        <begin position="404"/>
        <end position="414"/>
    </location>
</feature>
<evidence type="ECO:0000256" key="2">
    <source>
        <dbReference type="SAM" id="Phobius"/>
    </source>
</evidence>
<protein>
    <submittedName>
        <fullName evidence="4">DUF11 domain-containing protein</fullName>
    </submittedName>
</protein>
<feature type="domain" description="DUF7507" evidence="3">
    <location>
        <begin position="96"/>
        <end position="197"/>
    </location>
</feature>
<keyword evidence="5" id="KW-1185">Reference proteome</keyword>
<dbReference type="InterPro" id="IPR047589">
    <property type="entry name" value="DUF11_rpt"/>
</dbReference>
<feature type="domain" description="DUF7507" evidence="3">
    <location>
        <begin position="433"/>
        <end position="526"/>
    </location>
</feature>
<sequence length="580" mass="59475">PIEVGSILEYTLTATNNGNVTLGDVMVSDDRIDPNQITCSVVAPEDTCVLVGRYVVTQADVDAGQIVNTGVADGTDPDGVPVGPVNDDETVALDQSPAIELDKDISAGNPYLEVGDAVGYEITATNTGNVTLRGVEISDPQAQLGECVPAQPAVLSPGDRLVCPASYETTQAEIDAGSFTNVATVAGTDPNGSGVADEDDATAQGPQAEPSLVLLKRLTSAPDPIEVGSILEYTLTATNNGNVTLSEVEVSDDRITPSSTTCDSVAPTETCELVGTYTVTQADVDVGEIINTGSADGTDPDGAPVGPVNDDETVALDQSPAIELDKVISDGSPFSAVDDVITYEITATNTGNVTLRGVEISDPQAELVGCTPEQPATLAPEAVLVCQASFTITQAEIDAGEFTNEASVTGTGPNDQPVGDDDDATAAGPVAGPALELTKQADTAGPVAPDDVVVYTLTATNTGNVSLLNVELEDDMIELACDPVTPVTVAPGDDLICTGSYTVQPSDIGQALVNVATVTGVSEQDQSNTVKADDEVTISTLPPVPVPVTSPLGRAILILLIMLLAIGGIYGQHRPMRYRG</sequence>
<feature type="region of interest" description="Disordered" evidence="1">
    <location>
        <begin position="404"/>
        <end position="429"/>
    </location>
</feature>
<dbReference type="PANTHER" id="PTHR34819">
    <property type="entry name" value="LARGE CYSTEINE-RICH PERIPLASMIC PROTEIN OMCB"/>
    <property type="match status" value="1"/>
</dbReference>
<keyword evidence="2" id="KW-0812">Transmembrane</keyword>
<evidence type="ECO:0000259" key="3">
    <source>
        <dbReference type="Pfam" id="PF24346"/>
    </source>
</evidence>
<comment type="caution">
    <text evidence="4">The sequence shown here is derived from an EMBL/GenBank/DDBJ whole genome shotgun (WGS) entry which is preliminary data.</text>
</comment>
<organism evidence="4 5">
    <name type="scientific">Wenzhouxiangella limi</name>
    <dbReference type="NCBI Taxonomy" id="2707351"/>
    <lineage>
        <taxon>Bacteria</taxon>
        <taxon>Pseudomonadati</taxon>
        <taxon>Pseudomonadota</taxon>
        <taxon>Gammaproteobacteria</taxon>
        <taxon>Chromatiales</taxon>
        <taxon>Wenzhouxiangellaceae</taxon>
        <taxon>Wenzhouxiangella</taxon>
    </lineage>
</organism>
<name>A0A845V184_9GAMM</name>
<feature type="non-terminal residue" evidence="4">
    <location>
        <position position="1"/>
    </location>
</feature>
<dbReference type="InterPro" id="IPR055354">
    <property type="entry name" value="DUF7507"/>
</dbReference>
<dbReference type="InterPro" id="IPR051172">
    <property type="entry name" value="Chlamydia_OmcB"/>
</dbReference>
<keyword evidence="2" id="KW-1133">Transmembrane helix</keyword>
<feature type="domain" description="DUF7507" evidence="3">
    <location>
        <begin position="4"/>
        <end position="82"/>
    </location>
</feature>
<keyword evidence="2" id="KW-0472">Membrane</keyword>
<evidence type="ECO:0000256" key="1">
    <source>
        <dbReference type="SAM" id="MobiDB-lite"/>
    </source>
</evidence>
<dbReference type="AlphaFoldDB" id="A0A845V184"/>
<feature type="transmembrane region" description="Helical" evidence="2">
    <location>
        <begin position="552"/>
        <end position="571"/>
    </location>
</feature>
<evidence type="ECO:0000313" key="4">
    <source>
        <dbReference type="EMBL" id="NDY95026.1"/>
    </source>
</evidence>
<feature type="domain" description="DUF7507" evidence="3">
    <location>
        <begin position="209"/>
        <end position="305"/>
    </location>
</feature>